<feature type="domain" description="EF-hand" evidence="4">
    <location>
        <begin position="163"/>
        <end position="198"/>
    </location>
</feature>
<dbReference type="Proteomes" id="UP000837857">
    <property type="component" value="Chromosome 4"/>
</dbReference>
<dbReference type="EMBL" id="OW152816">
    <property type="protein sequence ID" value="CAH2065852.1"/>
    <property type="molecule type" value="Genomic_DNA"/>
</dbReference>
<keyword evidence="3" id="KW-0732">Signal</keyword>
<feature type="domain" description="EF-hand" evidence="4">
    <location>
        <begin position="273"/>
        <end position="308"/>
    </location>
</feature>
<feature type="chain" id="PRO_5046851191" description="EF-hand domain-containing protein" evidence="3">
    <location>
        <begin position="23"/>
        <end position="348"/>
    </location>
</feature>
<organism evidence="5 6">
    <name type="scientific">Iphiclides podalirius</name>
    <name type="common">scarce swallowtail</name>
    <dbReference type="NCBI Taxonomy" id="110791"/>
    <lineage>
        <taxon>Eukaryota</taxon>
        <taxon>Metazoa</taxon>
        <taxon>Ecdysozoa</taxon>
        <taxon>Arthropoda</taxon>
        <taxon>Hexapoda</taxon>
        <taxon>Insecta</taxon>
        <taxon>Pterygota</taxon>
        <taxon>Neoptera</taxon>
        <taxon>Endopterygota</taxon>
        <taxon>Lepidoptera</taxon>
        <taxon>Glossata</taxon>
        <taxon>Ditrysia</taxon>
        <taxon>Papilionoidea</taxon>
        <taxon>Papilionidae</taxon>
        <taxon>Papilioninae</taxon>
        <taxon>Iphiclides</taxon>
    </lineage>
</organism>
<dbReference type="InterPro" id="IPR011992">
    <property type="entry name" value="EF-hand-dom_pair"/>
</dbReference>
<dbReference type="SMART" id="SM00054">
    <property type="entry name" value="EFh"/>
    <property type="match status" value="4"/>
</dbReference>
<evidence type="ECO:0000256" key="1">
    <source>
        <dbReference type="ARBA" id="ARBA00022837"/>
    </source>
</evidence>
<dbReference type="PANTHER" id="PTHR10827:SF95">
    <property type="entry name" value="LD34388P"/>
    <property type="match status" value="1"/>
</dbReference>
<proteinExistence type="predicted"/>
<keyword evidence="1" id="KW-0106">Calcium</keyword>
<evidence type="ECO:0000256" key="3">
    <source>
        <dbReference type="SAM" id="SignalP"/>
    </source>
</evidence>
<reference evidence="5" key="1">
    <citation type="submission" date="2022-03" db="EMBL/GenBank/DDBJ databases">
        <authorList>
            <person name="Martin H S."/>
        </authorList>
    </citation>
    <scope>NUCLEOTIDE SEQUENCE</scope>
</reference>
<sequence length="348" mass="40205">MAYKCFLSVLLIAPHVLHCASAAVHSHNIDTAERESDGSYRARDFDHYSDAGHNSEFDHEAILGSVKEAEEYDKLRPEESKRRLALLFPKMDPNGDGYIDRKELKKWILNSFVKLSREEAQERLSEADEDRDGAVAWREYLRDTFGADDEADVAPDDTGDTGLLINEEKAMWELADKNGDNKLDLEEFEVFSNPEEHAEMQPFLVNQTIRERDRDGDGLIDFDEYVADRGSQDDKEFVLTEQDKFTYELDLNRDGVLDIMEVQRWIIPDNNEIAEEEVEHLFSSADDDGDGRLSRDELLAHHAVFVGSDAGDHLDDHHHHDGHLDYHHHHEDHPDYHHHHDDHFDDEL</sequence>
<dbReference type="PROSITE" id="PS50222">
    <property type="entry name" value="EF_HAND_2"/>
    <property type="match status" value="4"/>
</dbReference>
<name>A0ABN8IUF8_9NEOP</name>
<dbReference type="Gene3D" id="1.10.238.10">
    <property type="entry name" value="EF-hand"/>
    <property type="match status" value="3"/>
</dbReference>
<feature type="signal peptide" evidence="3">
    <location>
        <begin position="1"/>
        <end position="22"/>
    </location>
</feature>
<evidence type="ECO:0000313" key="6">
    <source>
        <dbReference type="Proteomes" id="UP000837857"/>
    </source>
</evidence>
<dbReference type="InterPro" id="IPR018247">
    <property type="entry name" value="EF_Hand_1_Ca_BS"/>
</dbReference>
<evidence type="ECO:0000313" key="5">
    <source>
        <dbReference type="EMBL" id="CAH2065852.1"/>
    </source>
</evidence>
<feature type="domain" description="EF-hand" evidence="4">
    <location>
        <begin position="79"/>
        <end position="114"/>
    </location>
</feature>
<keyword evidence="6" id="KW-1185">Reference proteome</keyword>
<evidence type="ECO:0000256" key="2">
    <source>
        <dbReference type="SAM" id="MobiDB-lite"/>
    </source>
</evidence>
<gene>
    <name evidence="5" type="ORF">IPOD504_LOCUS13163</name>
</gene>
<dbReference type="Pfam" id="PF13499">
    <property type="entry name" value="EF-hand_7"/>
    <property type="match status" value="3"/>
</dbReference>
<feature type="domain" description="EF-hand" evidence="4">
    <location>
        <begin position="200"/>
        <end position="235"/>
    </location>
</feature>
<dbReference type="PANTHER" id="PTHR10827">
    <property type="entry name" value="RETICULOCALBIN"/>
    <property type="match status" value="1"/>
</dbReference>
<protein>
    <recommendedName>
        <fullName evidence="4">EF-hand domain-containing protein</fullName>
    </recommendedName>
</protein>
<feature type="region of interest" description="Disordered" evidence="2">
    <location>
        <begin position="325"/>
        <end position="348"/>
    </location>
</feature>
<feature type="non-terminal residue" evidence="5">
    <location>
        <position position="348"/>
    </location>
</feature>
<dbReference type="SUPFAM" id="SSF47473">
    <property type="entry name" value="EF-hand"/>
    <property type="match status" value="2"/>
</dbReference>
<dbReference type="InterPro" id="IPR002048">
    <property type="entry name" value="EF_hand_dom"/>
</dbReference>
<evidence type="ECO:0000259" key="4">
    <source>
        <dbReference type="PROSITE" id="PS50222"/>
    </source>
</evidence>
<accession>A0ABN8IUF8</accession>
<dbReference type="PROSITE" id="PS00018">
    <property type="entry name" value="EF_HAND_1"/>
    <property type="match status" value="6"/>
</dbReference>